<dbReference type="Gene3D" id="3.40.50.720">
    <property type="entry name" value="NAD(P)-binding Rossmann-like Domain"/>
    <property type="match status" value="1"/>
</dbReference>
<dbReference type="STRING" id="1849047.A0A3D8RHF5"/>
<dbReference type="Pfam" id="PF05368">
    <property type="entry name" value="NmrA"/>
    <property type="match status" value="1"/>
</dbReference>
<keyword evidence="5" id="KW-1185">Reference proteome</keyword>
<dbReference type="PANTHER" id="PTHR42748:SF14">
    <property type="entry name" value="SNOAL-LIKE DOMAIN-CONTAINING PROTEIN"/>
    <property type="match status" value="1"/>
</dbReference>
<evidence type="ECO:0000313" key="4">
    <source>
        <dbReference type="EMBL" id="RDW73467.1"/>
    </source>
</evidence>
<proteinExistence type="inferred from homology"/>
<name>A0A3D8RHF5_9HELO</name>
<evidence type="ECO:0000256" key="2">
    <source>
        <dbReference type="ARBA" id="ARBA00022857"/>
    </source>
</evidence>
<evidence type="ECO:0000256" key="1">
    <source>
        <dbReference type="ARBA" id="ARBA00006328"/>
    </source>
</evidence>
<dbReference type="PANTHER" id="PTHR42748">
    <property type="entry name" value="NITROGEN METABOLITE REPRESSION PROTEIN NMRA FAMILY MEMBER"/>
    <property type="match status" value="1"/>
</dbReference>
<dbReference type="AlphaFoldDB" id="A0A3D8RHF5"/>
<dbReference type="OrthoDB" id="300709at2759"/>
<gene>
    <name evidence="4" type="ORF">BP6252_07374</name>
</gene>
<accession>A0A3D8RHF5</accession>
<dbReference type="GO" id="GO:0005634">
    <property type="term" value="C:nucleus"/>
    <property type="evidence" value="ECO:0007669"/>
    <property type="project" value="TreeGrafter"/>
</dbReference>
<dbReference type="Proteomes" id="UP000256645">
    <property type="component" value="Unassembled WGS sequence"/>
</dbReference>
<feature type="domain" description="NmrA-like" evidence="3">
    <location>
        <begin position="4"/>
        <end position="255"/>
    </location>
</feature>
<protein>
    <recommendedName>
        <fullName evidence="3">NmrA-like domain-containing protein</fullName>
    </recommendedName>
</protein>
<keyword evidence="2" id="KW-0521">NADP</keyword>
<comment type="caution">
    <text evidence="4">The sequence shown here is derived from an EMBL/GenBank/DDBJ whole genome shotgun (WGS) entry which is preliminary data.</text>
</comment>
<dbReference type="InterPro" id="IPR008030">
    <property type="entry name" value="NmrA-like"/>
</dbReference>
<comment type="similarity">
    <text evidence="1">Belongs to the NmrA-type oxidoreductase family.</text>
</comment>
<dbReference type="InterPro" id="IPR036291">
    <property type="entry name" value="NAD(P)-bd_dom_sf"/>
</dbReference>
<dbReference type="Gene3D" id="3.90.25.10">
    <property type="entry name" value="UDP-galactose 4-epimerase, domain 1"/>
    <property type="match status" value="1"/>
</dbReference>
<evidence type="ECO:0000313" key="5">
    <source>
        <dbReference type="Proteomes" id="UP000256645"/>
    </source>
</evidence>
<organism evidence="4 5">
    <name type="scientific">Coleophoma cylindrospora</name>
    <dbReference type="NCBI Taxonomy" id="1849047"/>
    <lineage>
        <taxon>Eukaryota</taxon>
        <taxon>Fungi</taxon>
        <taxon>Dikarya</taxon>
        <taxon>Ascomycota</taxon>
        <taxon>Pezizomycotina</taxon>
        <taxon>Leotiomycetes</taxon>
        <taxon>Helotiales</taxon>
        <taxon>Dermateaceae</taxon>
        <taxon>Coleophoma</taxon>
    </lineage>
</organism>
<dbReference type="EMBL" id="PDLM01000007">
    <property type="protein sequence ID" value="RDW73467.1"/>
    <property type="molecule type" value="Genomic_DNA"/>
</dbReference>
<sequence>MGSGTVLVIGGTGGQGVPIVEYLSQNGYHLRVLTRNASSKNAKRLAALGSNVEFSVGSPDNEDELRAAFSGVDYAFVNLNTWALGIKNELYWGIRIFELAVQAGVKHYIWSTLDNFQVKTRYDDDLRVVHYYGKSYVEQWMQAVPQSVMKWSFVCTGPYIEQLWSVQHPKKLDSGVYEFLLPLDDGAIPYTCLDDLGHYVRWILENPEKSSGLNLKVAVEHASHKQLASVFTEVTGKPAKATNITSAEWFNQIGWEQFLDLKIGAASSLPEDPSLLTVRRNFTNWWKLYQQSGENKGLLQRDYALLDEIYPGRTRSLKQWMERVGYDGDERRNYTVDTPWGSG</sequence>
<evidence type="ECO:0000259" key="3">
    <source>
        <dbReference type="Pfam" id="PF05368"/>
    </source>
</evidence>
<reference evidence="4 5" key="1">
    <citation type="journal article" date="2018" name="IMA Fungus">
        <title>IMA Genome-F 9: Draft genome sequence of Annulohypoxylon stygium, Aspergillus mulundensis, Berkeleyomyces basicola (syn. Thielaviopsis basicola), Ceratocystis smalleyi, two Cercospora beticola strains, Coleophoma cylindrospora, Fusarium fracticaudum, Phialophora cf. hyalina, and Morchella septimelata.</title>
        <authorList>
            <person name="Wingfield B.D."/>
            <person name="Bills G.F."/>
            <person name="Dong Y."/>
            <person name="Huang W."/>
            <person name="Nel W.J."/>
            <person name="Swalarsk-Parry B.S."/>
            <person name="Vaghefi N."/>
            <person name="Wilken P.M."/>
            <person name="An Z."/>
            <person name="de Beer Z.W."/>
            <person name="De Vos L."/>
            <person name="Chen L."/>
            <person name="Duong T.A."/>
            <person name="Gao Y."/>
            <person name="Hammerbacher A."/>
            <person name="Kikkert J.R."/>
            <person name="Li Y."/>
            <person name="Li H."/>
            <person name="Li K."/>
            <person name="Li Q."/>
            <person name="Liu X."/>
            <person name="Ma X."/>
            <person name="Naidoo K."/>
            <person name="Pethybridge S.J."/>
            <person name="Sun J."/>
            <person name="Steenkamp E.T."/>
            <person name="van der Nest M.A."/>
            <person name="van Wyk S."/>
            <person name="Wingfield M.J."/>
            <person name="Xiong C."/>
            <person name="Yue Q."/>
            <person name="Zhang X."/>
        </authorList>
    </citation>
    <scope>NUCLEOTIDE SEQUENCE [LARGE SCALE GENOMIC DNA]</scope>
    <source>
        <strain evidence="4 5">BP6252</strain>
    </source>
</reference>
<dbReference type="SUPFAM" id="SSF51735">
    <property type="entry name" value="NAD(P)-binding Rossmann-fold domains"/>
    <property type="match status" value="1"/>
</dbReference>
<dbReference type="InterPro" id="IPR051164">
    <property type="entry name" value="NmrA-like_oxidored"/>
</dbReference>